<dbReference type="EMBL" id="JAGTXO010000032">
    <property type="protein sequence ID" value="KAG8460552.1"/>
    <property type="molecule type" value="Genomic_DNA"/>
</dbReference>
<feature type="transmembrane region" description="Helical" evidence="8">
    <location>
        <begin position="255"/>
        <end position="276"/>
    </location>
</feature>
<evidence type="ECO:0000256" key="5">
    <source>
        <dbReference type="ARBA" id="ARBA00022989"/>
    </source>
</evidence>
<feature type="domain" description="Ammonium transporter AmtB-like" evidence="9">
    <location>
        <begin position="18"/>
        <end position="436"/>
    </location>
</feature>
<dbReference type="InterPro" id="IPR024041">
    <property type="entry name" value="NH4_transpt_AmtB-like_dom"/>
</dbReference>
<feature type="transmembrane region" description="Helical" evidence="8">
    <location>
        <begin position="16"/>
        <end position="36"/>
    </location>
</feature>
<dbReference type="InterPro" id="IPR001905">
    <property type="entry name" value="Ammonium_transpt"/>
</dbReference>
<evidence type="ECO:0000256" key="4">
    <source>
        <dbReference type="ARBA" id="ARBA00022692"/>
    </source>
</evidence>
<keyword evidence="11" id="KW-1185">Reference proteome</keyword>
<dbReference type="PANTHER" id="PTHR11730:SF6">
    <property type="entry name" value="AMMONIUM TRANSPORTER"/>
    <property type="match status" value="1"/>
</dbReference>
<dbReference type="GO" id="GO:0008519">
    <property type="term" value="F:ammonium channel activity"/>
    <property type="evidence" value="ECO:0007669"/>
    <property type="project" value="InterPro"/>
</dbReference>
<dbReference type="FunFam" id="1.10.3430.10:FF:000008">
    <property type="entry name" value="Ammonium transporter"/>
    <property type="match status" value="1"/>
</dbReference>
<sequence>MAFSAESLTLAAKGDTFYLIWAAVLVFFMQCGFAMVEAGTVRAKNTKNILIKNMLDACIGAIIWFLVGFGVAYGGSDPIIGTSADTYALHVSDWRSTYASEGYDWASWFFQFTFAATAATIVSGGVAERCALSAYLVYSVVLTGFVYPIVVHMVWDSAGLISAFNSGSPVLGGVIDFAGSGVVHMTGGIAALAGAAMLGPRIGRFDADGKPTSMPGHSSVLQILGVFILWLGWYGFNGGSTLSVFALDTAYSRDLARVCVTTTLGAASGALSSFALVHFTSHIWDVTAVGNGVLAGLVSITAGCVVVDPWAAIVIGAIGGLVMQGFSKLMLKLKIDDPLDAFAVHGTCGAWGLVAVGIFCRPEYSYNLLGSHGFIYPGPKPDLLAVQVTLIALIVGWVGVTSTITFATLRLLGMLRVPADVEEAGMDVSKHGGDAYDLAPAKALVA</sequence>
<keyword evidence="7 8" id="KW-0924">Ammonia transport</keyword>
<keyword evidence="5 8" id="KW-1133">Transmembrane helix</keyword>
<comment type="caution">
    <text evidence="8">Lacks conserved residue(s) required for the propagation of feature annotation.</text>
</comment>
<evidence type="ECO:0000256" key="3">
    <source>
        <dbReference type="ARBA" id="ARBA00022448"/>
    </source>
</evidence>
<gene>
    <name evidence="10" type="ORF">KFE25_013202</name>
</gene>
<dbReference type="PROSITE" id="PS01219">
    <property type="entry name" value="AMMONIUM_TRANSP"/>
    <property type="match status" value="1"/>
</dbReference>
<reference evidence="10" key="1">
    <citation type="submission" date="2021-05" db="EMBL/GenBank/DDBJ databases">
        <title>The genome of the haptophyte Pavlova lutheri (Diacronema luteri, Pavlovales) - a model for lipid biosynthesis in eukaryotic algae.</title>
        <authorList>
            <person name="Hulatt C.J."/>
            <person name="Posewitz M.C."/>
        </authorList>
    </citation>
    <scope>NUCLEOTIDE SEQUENCE</scope>
    <source>
        <strain evidence="10">NIVA-4/92</strain>
    </source>
</reference>
<dbReference type="AlphaFoldDB" id="A0A8J6C391"/>
<evidence type="ECO:0000256" key="8">
    <source>
        <dbReference type="RuleBase" id="RU362002"/>
    </source>
</evidence>
<dbReference type="Gene3D" id="1.10.3430.10">
    <property type="entry name" value="Ammonium transporter AmtB like domains"/>
    <property type="match status" value="1"/>
</dbReference>
<feature type="transmembrane region" description="Helical" evidence="8">
    <location>
        <begin position="339"/>
        <end position="359"/>
    </location>
</feature>
<evidence type="ECO:0000256" key="7">
    <source>
        <dbReference type="ARBA" id="ARBA00023177"/>
    </source>
</evidence>
<dbReference type="PANTHER" id="PTHR11730">
    <property type="entry name" value="AMMONIUM TRANSPORTER"/>
    <property type="match status" value="1"/>
</dbReference>
<dbReference type="InterPro" id="IPR029020">
    <property type="entry name" value="Ammonium/urea_transptr"/>
</dbReference>
<protein>
    <recommendedName>
        <fullName evidence="8">Ammonium transporter</fullName>
    </recommendedName>
</protein>
<dbReference type="GO" id="GO:0097272">
    <property type="term" value="P:ammonium homeostasis"/>
    <property type="evidence" value="ECO:0007669"/>
    <property type="project" value="TreeGrafter"/>
</dbReference>
<dbReference type="GO" id="GO:0005886">
    <property type="term" value="C:plasma membrane"/>
    <property type="evidence" value="ECO:0007669"/>
    <property type="project" value="UniProtKB-SubCell"/>
</dbReference>
<evidence type="ECO:0000259" key="9">
    <source>
        <dbReference type="Pfam" id="PF00909"/>
    </source>
</evidence>
<dbReference type="InterPro" id="IPR018047">
    <property type="entry name" value="Ammonium_transpt_CS"/>
</dbReference>
<feature type="transmembrane region" description="Helical" evidence="8">
    <location>
        <begin position="384"/>
        <end position="409"/>
    </location>
</feature>
<keyword evidence="4 8" id="KW-0812">Transmembrane</keyword>
<feature type="transmembrane region" description="Helical" evidence="8">
    <location>
        <begin position="309"/>
        <end position="327"/>
    </location>
</feature>
<organism evidence="10 11">
    <name type="scientific">Diacronema lutheri</name>
    <name type="common">Unicellular marine alga</name>
    <name type="synonym">Monochrysis lutheri</name>
    <dbReference type="NCBI Taxonomy" id="2081491"/>
    <lineage>
        <taxon>Eukaryota</taxon>
        <taxon>Haptista</taxon>
        <taxon>Haptophyta</taxon>
        <taxon>Pavlovophyceae</taxon>
        <taxon>Pavlovales</taxon>
        <taxon>Pavlovaceae</taxon>
        <taxon>Diacronema</taxon>
    </lineage>
</organism>
<evidence type="ECO:0000313" key="10">
    <source>
        <dbReference type="EMBL" id="KAG8460552.1"/>
    </source>
</evidence>
<dbReference type="Pfam" id="PF00909">
    <property type="entry name" value="Ammonium_transp"/>
    <property type="match status" value="1"/>
</dbReference>
<evidence type="ECO:0000256" key="6">
    <source>
        <dbReference type="ARBA" id="ARBA00023136"/>
    </source>
</evidence>
<evidence type="ECO:0000256" key="1">
    <source>
        <dbReference type="ARBA" id="ARBA00004141"/>
    </source>
</evidence>
<dbReference type="Proteomes" id="UP000751190">
    <property type="component" value="Unassembled WGS sequence"/>
</dbReference>
<feature type="transmembrane region" description="Helical" evidence="8">
    <location>
        <begin position="57"/>
        <end position="75"/>
    </location>
</feature>
<comment type="caution">
    <text evidence="10">The sequence shown here is derived from an EMBL/GenBank/DDBJ whole genome shotgun (WGS) entry which is preliminary data.</text>
</comment>
<name>A0A8J6C391_DIALT</name>
<feature type="transmembrane region" description="Helical" evidence="8">
    <location>
        <begin position="134"/>
        <end position="155"/>
    </location>
</feature>
<accession>A0A8J6C391</accession>
<keyword evidence="6 8" id="KW-0472">Membrane</keyword>
<dbReference type="NCBIfam" id="TIGR00836">
    <property type="entry name" value="amt"/>
    <property type="match status" value="1"/>
</dbReference>
<comment type="subcellular location">
    <subcellularLocation>
        <location evidence="8">Cell membrane</location>
        <topology evidence="8">Multi-pass membrane protein</topology>
    </subcellularLocation>
    <subcellularLocation>
        <location evidence="1">Membrane</location>
        <topology evidence="1">Multi-pass membrane protein</topology>
    </subcellularLocation>
</comment>
<keyword evidence="3 8" id="KW-0813">Transport</keyword>
<dbReference type="SUPFAM" id="SSF111352">
    <property type="entry name" value="Ammonium transporter"/>
    <property type="match status" value="1"/>
</dbReference>
<evidence type="ECO:0000256" key="2">
    <source>
        <dbReference type="ARBA" id="ARBA00005887"/>
    </source>
</evidence>
<evidence type="ECO:0000313" key="11">
    <source>
        <dbReference type="Proteomes" id="UP000751190"/>
    </source>
</evidence>
<feature type="transmembrane region" description="Helical" evidence="8">
    <location>
        <begin position="219"/>
        <end position="235"/>
    </location>
</feature>
<comment type="similarity">
    <text evidence="2 8">Belongs to the ammonia transporter channel (TC 1.A.11.2) family.</text>
</comment>
<feature type="transmembrane region" description="Helical" evidence="8">
    <location>
        <begin position="105"/>
        <end position="127"/>
    </location>
</feature>
<dbReference type="OrthoDB" id="534912at2759"/>
<dbReference type="OMA" id="HWIWSTD"/>
<proteinExistence type="inferred from homology"/>